<reference evidence="2" key="1">
    <citation type="submission" date="2009-11" db="EMBL/GenBank/DDBJ databases">
        <authorList>
            <consortium name="The Broad Institute Genome Sequencing Platform"/>
            <person name="Ward D."/>
            <person name="Feldgarden M."/>
            <person name="Earl A."/>
            <person name="Young S.K."/>
            <person name="Zeng Q."/>
            <person name="Koehrsen M."/>
            <person name="Alvarado L."/>
            <person name="Berlin A."/>
            <person name="Bochicchio J."/>
            <person name="Borenstein D."/>
            <person name="Chapman S.B."/>
            <person name="Chen Z."/>
            <person name="Engels R."/>
            <person name="Freedman E."/>
            <person name="Gellesch M."/>
            <person name="Goldberg J."/>
            <person name="Griggs A."/>
            <person name="Gujja S."/>
            <person name="Heilman E."/>
            <person name="Heiman D."/>
            <person name="Hepburn T."/>
            <person name="Howarth C."/>
            <person name="Jen D."/>
            <person name="Larson L."/>
            <person name="Lewis B."/>
            <person name="Mehta T."/>
            <person name="Park D."/>
            <person name="Pearson M."/>
            <person name="Roberts A."/>
            <person name="Saif S."/>
            <person name="Shea T."/>
            <person name="Shenoy N."/>
            <person name="Sisk P."/>
            <person name="Stolte C."/>
            <person name="Sykes S."/>
            <person name="Thomson T."/>
            <person name="Walk T."/>
            <person name="White J."/>
            <person name="Yandava C."/>
            <person name="Izard J."/>
            <person name="Baranova O.V."/>
            <person name="Blanton J.M."/>
            <person name="Tanner A.C."/>
            <person name="Dewhirst F.E."/>
            <person name="Haas B."/>
            <person name="Nusbaum C."/>
            <person name="Birren B."/>
        </authorList>
    </citation>
    <scope>NUCLEOTIDE SEQUENCE [LARGE SCALE GENOMIC DNA]</scope>
    <source>
        <strain evidence="2">1-1 BBBD Race 1</strain>
    </source>
</reference>
<dbReference type="EnsemblFungi" id="PTTG_29358-t43_1">
    <property type="protein sequence ID" value="PTTG_29358-t43_1-p1"/>
    <property type="gene ID" value="PTTG_29358"/>
</dbReference>
<reference evidence="3" key="4">
    <citation type="submission" date="2025-05" db="UniProtKB">
        <authorList>
            <consortium name="EnsemblFungi"/>
        </authorList>
    </citation>
    <scope>IDENTIFICATION</scope>
    <source>
        <strain evidence="3">isolate 1-1 / race 1 (BBBD)</strain>
    </source>
</reference>
<dbReference type="VEuPathDB" id="FungiDB:PTTG_29358"/>
<dbReference type="OrthoDB" id="107110at2759"/>
<sequence length="720" mass="80938">MVLPCLETLQNFANQWKRVEFKAPYTSIVGPTMSGKTRLLMELAHHTCVVYICLRPANSTGQPPCSELAQDMVPLAEQKKDMNILYLSFLTAIFKTVTKFFSKKKTAAQPVVKQLQEWTNYSFQKNNTPKTKFNASVLIALDEASNLIDPIDKTHNVSYFCLFCRALSEIPKDKGIFSVFTDTNSRVANFSPSSTQDPSARGHELGYELFAPMYKISTLDLFADDVNKPPKDFRELESPARLFNYGCPFYGLYFKGATAKGTPDPIGKTAMIAGAKLLGLSKPPTLQELTLARCFALLGSMIQTRLSSHSPINSTLVSSHAAHCVFIDSTREMVLSDYPPQFVYAAAANAYLVNKDACWVKCIKELAIAVQKGLVALGDAGEMATRIILIRAMQKTQQRIGSKEKSIPGGSSVRLVDFLETLTGKPRENMLRGLHTEKDKNKSQLLDRGRIFFNHLSRIEYTPDASDLMNFLYRGVAVQCKRGQRGLDELFTIYLEPTPGVEPPKLDLKNITFCGVQTKNQSSPLEWKDSFKWSKSYTEIEGIDRLNPYLILLFNLRGKPDSTIADWISPSVEFDKTRVYYQFFGLEQIQCLTPEMRSALNQLIYAIPEDFLKIHDRDDEITEKWIKHLSPIFYSRKNRETRLSGKRRRSSAHSDASAKAEAKCILQKQAGPAKIDSLGRNNRVPKQAQHKKKLSMKQTSGANDQPNGAKPSEPVIAIFR</sequence>
<reference evidence="3 4" key="3">
    <citation type="journal article" date="2017" name="G3 (Bethesda)">
        <title>Comparative analysis highlights variable genome content of wheat rusts and divergence of the mating loci.</title>
        <authorList>
            <person name="Cuomo C.A."/>
            <person name="Bakkeren G."/>
            <person name="Khalil H.B."/>
            <person name="Panwar V."/>
            <person name="Joly D."/>
            <person name="Linning R."/>
            <person name="Sakthikumar S."/>
            <person name="Song X."/>
            <person name="Adiconis X."/>
            <person name="Fan L."/>
            <person name="Goldberg J.M."/>
            <person name="Levin J.Z."/>
            <person name="Young S."/>
            <person name="Zeng Q."/>
            <person name="Anikster Y."/>
            <person name="Bruce M."/>
            <person name="Wang M."/>
            <person name="Yin C."/>
            <person name="McCallum B."/>
            <person name="Szabo L.J."/>
            <person name="Hulbert S."/>
            <person name="Chen X."/>
            <person name="Fellers J.P."/>
        </authorList>
    </citation>
    <scope>NUCLEOTIDE SEQUENCE</scope>
    <source>
        <strain evidence="4">Isolate 1-1 / race 1 (BBBD)</strain>
        <strain evidence="3">isolate 1-1 / race 1 (BBBD)</strain>
    </source>
</reference>
<dbReference type="STRING" id="630390.A0A180G4U9"/>
<proteinExistence type="predicted"/>
<evidence type="ECO:0000256" key="1">
    <source>
        <dbReference type="SAM" id="MobiDB-lite"/>
    </source>
</evidence>
<feature type="region of interest" description="Disordered" evidence="1">
    <location>
        <begin position="671"/>
        <end position="720"/>
    </location>
</feature>
<dbReference type="PANTHER" id="PTHR33266:SF1">
    <property type="entry name" value="F-BOX DOMAIN-CONTAINING PROTEIN"/>
    <property type="match status" value="1"/>
</dbReference>
<evidence type="ECO:0000313" key="4">
    <source>
        <dbReference type="Proteomes" id="UP000005240"/>
    </source>
</evidence>
<keyword evidence="4" id="KW-1185">Reference proteome</keyword>
<accession>A0A180G4U9</accession>
<evidence type="ECO:0000313" key="3">
    <source>
        <dbReference type="EnsemblFungi" id="PTTG_29358-t43_1-p1"/>
    </source>
</evidence>
<evidence type="ECO:0000313" key="2">
    <source>
        <dbReference type="EMBL" id="OAV87614.1"/>
    </source>
</evidence>
<dbReference type="EMBL" id="ADAS02000335">
    <property type="protein sequence ID" value="OAV87614.1"/>
    <property type="molecule type" value="Genomic_DNA"/>
</dbReference>
<organism evidence="2">
    <name type="scientific">Puccinia triticina (isolate 1-1 / race 1 (BBBD))</name>
    <name type="common">Brown leaf rust fungus</name>
    <dbReference type="NCBI Taxonomy" id="630390"/>
    <lineage>
        <taxon>Eukaryota</taxon>
        <taxon>Fungi</taxon>
        <taxon>Dikarya</taxon>
        <taxon>Basidiomycota</taxon>
        <taxon>Pucciniomycotina</taxon>
        <taxon>Pucciniomycetes</taxon>
        <taxon>Pucciniales</taxon>
        <taxon>Pucciniaceae</taxon>
        <taxon>Puccinia</taxon>
    </lineage>
</organism>
<reference evidence="2" key="2">
    <citation type="submission" date="2016-05" db="EMBL/GenBank/DDBJ databases">
        <title>Comparative analysis highlights variable genome content of wheat rusts and divergence of the mating loci.</title>
        <authorList>
            <person name="Cuomo C.A."/>
            <person name="Bakkeren G."/>
            <person name="Szabo L."/>
            <person name="Khalil H."/>
            <person name="Joly D."/>
            <person name="Goldberg J."/>
            <person name="Young S."/>
            <person name="Zeng Q."/>
            <person name="Fellers J."/>
        </authorList>
    </citation>
    <scope>NUCLEOTIDE SEQUENCE [LARGE SCALE GENOMIC DNA]</scope>
    <source>
        <strain evidence="2">1-1 BBBD Race 1</strain>
    </source>
</reference>
<protein>
    <submittedName>
        <fullName evidence="2 3">Uncharacterized protein</fullName>
    </submittedName>
</protein>
<dbReference type="AlphaFoldDB" id="A0A180G4U9"/>
<dbReference type="PANTHER" id="PTHR33266">
    <property type="entry name" value="CHROMOSOME 15, WHOLE GENOME SHOTGUN SEQUENCE"/>
    <property type="match status" value="1"/>
</dbReference>
<gene>
    <name evidence="2" type="ORF">PTTG_29358</name>
</gene>
<dbReference type="Proteomes" id="UP000005240">
    <property type="component" value="Unassembled WGS sequence"/>
</dbReference>
<feature type="compositionally biased region" description="Polar residues" evidence="1">
    <location>
        <begin position="696"/>
        <end position="706"/>
    </location>
</feature>
<name>A0A180G4U9_PUCT1</name>